<dbReference type="Proteomes" id="UP000001343">
    <property type="component" value="Unassembled WGS sequence"/>
</dbReference>
<dbReference type="EMBL" id="AKWM02000032">
    <property type="protein sequence ID" value="EKS00564.1"/>
    <property type="molecule type" value="Genomic_DNA"/>
</dbReference>
<name>A0AA87MN90_9LEPT</name>
<evidence type="ECO:0000313" key="3">
    <source>
        <dbReference type="Proteomes" id="UP000001343"/>
    </source>
</evidence>
<keyword evidence="1" id="KW-1133">Transmembrane helix</keyword>
<comment type="caution">
    <text evidence="2">The sequence shown here is derived from an EMBL/GenBank/DDBJ whole genome shotgun (WGS) entry which is preliminary data.</text>
</comment>
<protein>
    <submittedName>
        <fullName evidence="2">Uncharacterized protein</fullName>
    </submittedName>
</protein>
<gene>
    <name evidence="2" type="ORF">LEP1GSC125_2778</name>
</gene>
<sequence length="39" mass="4564">MEALQFAASFLDTCGRFILRLGWISISCIKLYFLYICKK</sequence>
<evidence type="ECO:0000256" key="1">
    <source>
        <dbReference type="SAM" id="Phobius"/>
    </source>
</evidence>
<accession>A0AA87MN90</accession>
<feature type="transmembrane region" description="Helical" evidence="1">
    <location>
        <begin position="17"/>
        <end position="37"/>
    </location>
</feature>
<organism evidence="2 3">
    <name type="scientific">Leptospira mayottensis 200901122</name>
    <dbReference type="NCBI Taxonomy" id="1193010"/>
    <lineage>
        <taxon>Bacteria</taxon>
        <taxon>Pseudomonadati</taxon>
        <taxon>Spirochaetota</taxon>
        <taxon>Spirochaetia</taxon>
        <taxon>Leptospirales</taxon>
        <taxon>Leptospiraceae</taxon>
        <taxon>Leptospira</taxon>
    </lineage>
</organism>
<keyword evidence="1" id="KW-0812">Transmembrane</keyword>
<keyword evidence="1" id="KW-0472">Membrane</keyword>
<reference evidence="2 3" key="1">
    <citation type="journal article" date="2014" name="Int. J. Syst. Evol. Microbiol.">
        <title>Leptospira mayottensis sp. nov., a pathogenic species of the genus Leptospira isolated from humans.</title>
        <authorList>
            <person name="Bourhy P."/>
            <person name="Collet L."/>
            <person name="Brisse S."/>
            <person name="Picardeau M."/>
        </authorList>
    </citation>
    <scope>NUCLEOTIDE SEQUENCE [LARGE SCALE GENOMIC DNA]</scope>
    <source>
        <strain evidence="2 3">200901122</strain>
    </source>
</reference>
<evidence type="ECO:0000313" key="2">
    <source>
        <dbReference type="EMBL" id="EKS00564.1"/>
    </source>
</evidence>
<proteinExistence type="predicted"/>
<dbReference type="AlphaFoldDB" id="A0AA87MN90"/>